<dbReference type="EMBL" id="JABCKI010000332">
    <property type="protein sequence ID" value="KAG5650928.1"/>
    <property type="molecule type" value="Genomic_DNA"/>
</dbReference>
<evidence type="ECO:0000259" key="7">
    <source>
        <dbReference type="Pfam" id="PF01061"/>
    </source>
</evidence>
<dbReference type="OrthoDB" id="245989at2759"/>
<dbReference type="InterPro" id="IPR010929">
    <property type="entry name" value="PDR_CDR_ABC"/>
</dbReference>
<feature type="transmembrane region" description="Helical" evidence="6">
    <location>
        <begin position="292"/>
        <end position="311"/>
    </location>
</feature>
<dbReference type="AlphaFoldDB" id="A0A9P7GLX5"/>
<dbReference type="Pfam" id="PF06422">
    <property type="entry name" value="PDR_CDR"/>
    <property type="match status" value="1"/>
</dbReference>
<feature type="domain" description="CDR ABC transporter" evidence="8">
    <location>
        <begin position="397"/>
        <end position="452"/>
    </location>
</feature>
<dbReference type="GO" id="GO:0005524">
    <property type="term" value="F:ATP binding"/>
    <property type="evidence" value="ECO:0007669"/>
    <property type="project" value="InterPro"/>
</dbReference>
<keyword evidence="10" id="KW-1185">Reference proteome</keyword>
<evidence type="ECO:0000256" key="1">
    <source>
        <dbReference type="ARBA" id="ARBA00004141"/>
    </source>
</evidence>
<evidence type="ECO:0000256" key="2">
    <source>
        <dbReference type="ARBA" id="ARBA00022448"/>
    </source>
</evidence>
<evidence type="ECO:0000256" key="3">
    <source>
        <dbReference type="ARBA" id="ARBA00022692"/>
    </source>
</evidence>
<keyword evidence="2" id="KW-0813">Transport</keyword>
<name>A0A9P7GLX5_9AGAR</name>
<dbReference type="Pfam" id="PF01061">
    <property type="entry name" value="ABC2_membrane"/>
    <property type="match status" value="1"/>
</dbReference>
<dbReference type="Proteomes" id="UP000717328">
    <property type="component" value="Unassembled WGS sequence"/>
</dbReference>
<gene>
    <name evidence="9" type="ORF">H0H81_010503</name>
</gene>
<sequence length="454" mass="51642">MPLAFTSLLLSCSSNYIPNVYLQVFDRILLLRKGGETVYFGDLGKNATTLINYFESNGSRDCLPDENPAEFMLDVIGAGATATSTQDWHALWRNSEESKRLQEQVDEIHAKGRNRPPVEATLQSEFATSWLNQTGLLLKRNLRAYWRDPTYIMAKLVLNIVGGLFIGFTFFKSKNTQQGTQNKLFAIFMATILSVPLSNQLQVPFINTRTIYEIRERPSRMYSWTALITAQLLVEIPWNILGSTLLYFCWYWTVGFESSRAGYTYLVMGIIFPLYYTTIAQAVAAMCPSAEIAALAFSTLFSFVIMFNGVLQPFRQLGWWRWMYRLSPYTYLIEGLLGQAIGNQEIQCSPVEFVNLEPPSGQTCGQYLDAWISRAGGYVTNPDASSSCQFCSVRLTDQFLAQNFNIFYAHHWRNVGLLVAYIIFNASCIYLFTYLFRIRTGSLLSSFKRSAKKA</sequence>
<proteinExistence type="predicted"/>
<reference evidence="9" key="2">
    <citation type="submission" date="2021-10" db="EMBL/GenBank/DDBJ databases">
        <title>Phylogenomics reveals ancestral predisposition of the termite-cultivated fungus Termitomyces towards a domesticated lifestyle.</title>
        <authorList>
            <person name="Auxier B."/>
            <person name="Grum-Grzhimaylo A."/>
            <person name="Cardenas M.E."/>
            <person name="Lodge J.D."/>
            <person name="Laessoe T."/>
            <person name="Pedersen O."/>
            <person name="Smith M.E."/>
            <person name="Kuyper T.W."/>
            <person name="Franco-Molano E.A."/>
            <person name="Baroni T.J."/>
            <person name="Aanen D.K."/>
        </authorList>
    </citation>
    <scope>NUCLEOTIDE SEQUENCE</scope>
    <source>
        <strain evidence="9">D49</strain>
    </source>
</reference>
<accession>A0A9P7GLX5</accession>
<reference evidence="9" key="1">
    <citation type="submission" date="2021-02" db="EMBL/GenBank/DDBJ databases">
        <authorList>
            <person name="Nieuwenhuis M."/>
            <person name="Van De Peppel L.J.J."/>
        </authorList>
    </citation>
    <scope>NUCLEOTIDE SEQUENCE</scope>
    <source>
        <strain evidence="9">D49</strain>
    </source>
</reference>
<dbReference type="InterPro" id="IPR013525">
    <property type="entry name" value="ABC2_TM"/>
</dbReference>
<comment type="caution">
    <text evidence="9">The sequence shown here is derived from an EMBL/GenBank/DDBJ whole genome shotgun (WGS) entry which is preliminary data.</text>
</comment>
<feature type="transmembrane region" description="Helical" evidence="6">
    <location>
        <begin position="183"/>
        <end position="201"/>
    </location>
</feature>
<evidence type="ECO:0000313" key="9">
    <source>
        <dbReference type="EMBL" id="KAG5650928.1"/>
    </source>
</evidence>
<dbReference type="GO" id="GO:0016020">
    <property type="term" value="C:membrane"/>
    <property type="evidence" value="ECO:0007669"/>
    <property type="project" value="UniProtKB-SubCell"/>
</dbReference>
<keyword evidence="5 6" id="KW-0472">Membrane</keyword>
<protein>
    <submittedName>
        <fullName evidence="9">Uncharacterized protein</fullName>
    </submittedName>
</protein>
<feature type="transmembrane region" description="Helical" evidence="6">
    <location>
        <begin position="415"/>
        <end position="436"/>
    </location>
</feature>
<evidence type="ECO:0000313" key="10">
    <source>
        <dbReference type="Proteomes" id="UP000717328"/>
    </source>
</evidence>
<feature type="transmembrane region" description="Helical" evidence="6">
    <location>
        <begin position="221"/>
        <end position="250"/>
    </location>
</feature>
<evidence type="ECO:0000256" key="4">
    <source>
        <dbReference type="ARBA" id="ARBA00022989"/>
    </source>
</evidence>
<dbReference type="PANTHER" id="PTHR19241">
    <property type="entry name" value="ATP-BINDING CASSETTE TRANSPORTER"/>
    <property type="match status" value="1"/>
</dbReference>
<feature type="transmembrane region" description="Helical" evidence="6">
    <location>
        <begin position="262"/>
        <end position="286"/>
    </location>
</feature>
<comment type="subcellular location">
    <subcellularLocation>
        <location evidence="1">Membrane</location>
        <topology evidence="1">Multi-pass membrane protein</topology>
    </subcellularLocation>
</comment>
<evidence type="ECO:0000256" key="6">
    <source>
        <dbReference type="SAM" id="Phobius"/>
    </source>
</evidence>
<dbReference type="GO" id="GO:0140359">
    <property type="term" value="F:ABC-type transporter activity"/>
    <property type="evidence" value="ECO:0007669"/>
    <property type="project" value="InterPro"/>
</dbReference>
<keyword evidence="4 6" id="KW-1133">Transmembrane helix</keyword>
<evidence type="ECO:0000259" key="8">
    <source>
        <dbReference type="Pfam" id="PF06422"/>
    </source>
</evidence>
<feature type="transmembrane region" description="Helical" evidence="6">
    <location>
        <begin position="151"/>
        <end position="171"/>
    </location>
</feature>
<keyword evidence="3 6" id="KW-0812">Transmembrane</keyword>
<feature type="domain" description="ABC-2 type transporter transmembrane" evidence="7">
    <location>
        <begin position="133"/>
        <end position="337"/>
    </location>
</feature>
<evidence type="ECO:0000256" key="5">
    <source>
        <dbReference type="ARBA" id="ARBA00023136"/>
    </source>
</evidence>
<organism evidence="9 10">
    <name type="scientific">Sphagnurus paluster</name>
    <dbReference type="NCBI Taxonomy" id="117069"/>
    <lineage>
        <taxon>Eukaryota</taxon>
        <taxon>Fungi</taxon>
        <taxon>Dikarya</taxon>
        <taxon>Basidiomycota</taxon>
        <taxon>Agaricomycotina</taxon>
        <taxon>Agaricomycetes</taxon>
        <taxon>Agaricomycetidae</taxon>
        <taxon>Agaricales</taxon>
        <taxon>Tricholomatineae</taxon>
        <taxon>Lyophyllaceae</taxon>
        <taxon>Sphagnurus</taxon>
    </lineage>
</organism>